<organism evidence="1 2">
    <name type="scientific">Brachionus plicatilis</name>
    <name type="common">Marine rotifer</name>
    <name type="synonym">Brachionus muelleri</name>
    <dbReference type="NCBI Taxonomy" id="10195"/>
    <lineage>
        <taxon>Eukaryota</taxon>
        <taxon>Metazoa</taxon>
        <taxon>Spiralia</taxon>
        <taxon>Gnathifera</taxon>
        <taxon>Rotifera</taxon>
        <taxon>Eurotatoria</taxon>
        <taxon>Monogononta</taxon>
        <taxon>Pseudotrocha</taxon>
        <taxon>Ploima</taxon>
        <taxon>Brachionidae</taxon>
        <taxon>Brachionus</taxon>
    </lineage>
</organism>
<dbReference type="AlphaFoldDB" id="A0A3M7PPP8"/>
<sequence length="89" mass="10373">MTRPMFQSLSLARTLVKKLSILRLQNARNLIHKIGESEQVQALFDLQVFLRNRQLKAKIIQILISLYQILMLKCLVPNTSTVCCCYFNF</sequence>
<evidence type="ECO:0000313" key="2">
    <source>
        <dbReference type="Proteomes" id="UP000276133"/>
    </source>
</evidence>
<proteinExistence type="predicted"/>
<reference evidence="1 2" key="1">
    <citation type="journal article" date="2018" name="Sci. Rep.">
        <title>Genomic signatures of local adaptation to the degree of environmental predictability in rotifers.</title>
        <authorList>
            <person name="Franch-Gras L."/>
            <person name="Hahn C."/>
            <person name="Garcia-Roger E.M."/>
            <person name="Carmona M.J."/>
            <person name="Serra M."/>
            <person name="Gomez A."/>
        </authorList>
    </citation>
    <scope>NUCLEOTIDE SEQUENCE [LARGE SCALE GENOMIC DNA]</scope>
    <source>
        <strain evidence="1">HYR1</strain>
    </source>
</reference>
<gene>
    <name evidence="1" type="ORF">BpHYR1_043109</name>
</gene>
<evidence type="ECO:0000313" key="1">
    <source>
        <dbReference type="EMBL" id="RNA01102.1"/>
    </source>
</evidence>
<protein>
    <submittedName>
        <fullName evidence="1">Uncharacterized protein</fullName>
    </submittedName>
</protein>
<dbReference type="Proteomes" id="UP000276133">
    <property type="component" value="Unassembled WGS sequence"/>
</dbReference>
<keyword evidence="2" id="KW-1185">Reference proteome</keyword>
<comment type="caution">
    <text evidence="1">The sequence shown here is derived from an EMBL/GenBank/DDBJ whole genome shotgun (WGS) entry which is preliminary data.</text>
</comment>
<name>A0A3M7PPP8_BRAPC</name>
<accession>A0A3M7PPP8</accession>
<dbReference type="EMBL" id="REGN01009466">
    <property type="protein sequence ID" value="RNA01102.1"/>
    <property type="molecule type" value="Genomic_DNA"/>
</dbReference>